<keyword evidence="5 11" id="KW-0812">Transmembrane</keyword>
<dbReference type="EMBL" id="CACVAR010000422">
    <property type="protein sequence ID" value="CAA6827426.1"/>
    <property type="molecule type" value="Genomic_DNA"/>
</dbReference>
<comment type="subcellular location">
    <subcellularLocation>
        <location evidence="1 11">Cell outer membrane</location>
        <topology evidence="1 11">Multi-pass membrane protein</topology>
    </subcellularLocation>
</comment>
<keyword evidence="10 11" id="KW-0998">Cell outer membrane</keyword>
<evidence type="ECO:0000256" key="12">
    <source>
        <dbReference type="RuleBase" id="RU003357"/>
    </source>
</evidence>
<keyword evidence="8 12" id="KW-0798">TonB box</keyword>
<gene>
    <name evidence="16" type="ORF">HELGO_WM27499</name>
</gene>
<feature type="signal peptide" evidence="13">
    <location>
        <begin position="1"/>
        <end position="23"/>
    </location>
</feature>
<keyword evidence="16" id="KW-0675">Receptor</keyword>
<keyword evidence="2 11" id="KW-0813">Transport</keyword>
<keyword evidence="9 11" id="KW-0472">Membrane</keyword>
<dbReference type="InterPro" id="IPR000531">
    <property type="entry name" value="Beta-barrel_TonB"/>
</dbReference>
<evidence type="ECO:0000256" key="7">
    <source>
        <dbReference type="ARBA" id="ARBA00023065"/>
    </source>
</evidence>
<evidence type="ECO:0000256" key="11">
    <source>
        <dbReference type="PROSITE-ProRule" id="PRU01360"/>
    </source>
</evidence>
<dbReference type="PANTHER" id="PTHR32552:SF81">
    <property type="entry name" value="TONB-DEPENDENT OUTER MEMBRANE RECEPTOR"/>
    <property type="match status" value="1"/>
</dbReference>
<proteinExistence type="inferred from homology"/>
<evidence type="ECO:0000256" key="5">
    <source>
        <dbReference type="ARBA" id="ARBA00022692"/>
    </source>
</evidence>
<evidence type="ECO:0000256" key="13">
    <source>
        <dbReference type="SAM" id="SignalP"/>
    </source>
</evidence>
<name>A0A6S6UH85_9BACT</name>
<evidence type="ECO:0000256" key="8">
    <source>
        <dbReference type="ARBA" id="ARBA00023077"/>
    </source>
</evidence>
<dbReference type="PROSITE" id="PS52016">
    <property type="entry name" value="TONB_DEPENDENT_REC_3"/>
    <property type="match status" value="1"/>
</dbReference>
<keyword evidence="4" id="KW-0410">Iron transport</keyword>
<dbReference type="Pfam" id="PF00593">
    <property type="entry name" value="TonB_dep_Rec_b-barrel"/>
    <property type="match status" value="1"/>
</dbReference>
<sequence length="705" mass="77445">MTTNNLTLSSITASIILTSSAFAQTSENSNELDPIVVSADFREAKLSQTSKAITVIGEEELYDKSSKTFVDTLAATPNVNFSAGASKAKYVQIRGIGERSQFVTPVNPSVGINVDGIDFSQGALGISMFDTQQIEVLRGPQGTTFGSNGMAGVINVKSNEPTKETTGKIEATVGNYNTKAFGAALGGTLVEDKLLGRVSVYKNKSDGFMKNSFLNREDTNNINEFATKAQLRWLATDEHTIDLNLMHTDVNNGYDAFTFDNSRTSQADQPGKDTQTTNAFSLTSTSQINSKMHLIANLGQSRSDSEYSFDVDWSNPNQFTAAQGPYAAFDQYLRDRKQTNMDVRLVSDEDGRIFNASTAWTVGAYYRDQNEKLIRNYTYLPSQFNSDYQTDTVAAYGQLDSKLNDKLTLITGLRVEEWKANYSDSDAVAIKTRETLIGGKVGLNYEANDDTLFYTTLSKGYKPGGVNADNSLTADEKEYSTEGLWNLDLGVNSSHMDNTLTSRLNLFYGKRDDQQVKSSNTKLRADGSTDFIDFTSNAAKGSYYGLESELNYYPTDTLHLFTSIGLLKAEFDTFNEPNPTYTSLTGRAPAQSPSYQFNVGGDVMLGNALTLKANVEGRGAAFYSNRQLASQPAYKADAYKLVNTSLEYTNSDWTATVWARNVTDEDYTTRGFGSFGNNPGNGYTTELYTQQGMPRTVGVTVSRDF</sequence>
<dbReference type="PANTHER" id="PTHR32552">
    <property type="entry name" value="FERRICHROME IRON RECEPTOR-RELATED"/>
    <property type="match status" value="1"/>
</dbReference>
<dbReference type="AlphaFoldDB" id="A0A6S6UH85"/>
<evidence type="ECO:0000256" key="3">
    <source>
        <dbReference type="ARBA" id="ARBA00022452"/>
    </source>
</evidence>
<dbReference type="GO" id="GO:0009279">
    <property type="term" value="C:cell outer membrane"/>
    <property type="evidence" value="ECO:0007669"/>
    <property type="project" value="UniProtKB-SubCell"/>
</dbReference>
<evidence type="ECO:0000313" key="16">
    <source>
        <dbReference type="EMBL" id="CAA6827426.1"/>
    </source>
</evidence>
<evidence type="ECO:0000259" key="15">
    <source>
        <dbReference type="Pfam" id="PF07715"/>
    </source>
</evidence>
<dbReference type="InterPro" id="IPR036942">
    <property type="entry name" value="Beta-barrel_TonB_sf"/>
</dbReference>
<reference evidence="16" key="1">
    <citation type="submission" date="2020-01" db="EMBL/GenBank/DDBJ databases">
        <authorList>
            <person name="Meier V. D."/>
            <person name="Meier V D."/>
        </authorList>
    </citation>
    <scope>NUCLEOTIDE SEQUENCE</scope>
    <source>
        <strain evidence="16">HLG_WM_MAG_03</strain>
    </source>
</reference>
<protein>
    <submittedName>
        <fullName evidence="16">TonB-dependent receptor</fullName>
    </submittedName>
</protein>
<accession>A0A6S6UH85</accession>
<keyword evidence="13" id="KW-0732">Signal</keyword>
<dbReference type="InterPro" id="IPR039426">
    <property type="entry name" value="TonB-dep_rcpt-like"/>
</dbReference>
<keyword evidence="3 11" id="KW-1134">Transmembrane beta strand</keyword>
<evidence type="ECO:0000256" key="1">
    <source>
        <dbReference type="ARBA" id="ARBA00004571"/>
    </source>
</evidence>
<keyword evidence="7" id="KW-0406">Ion transport</keyword>
<feature type="domain" description="TonB-dependent receptor-like beta-barrel" evidence="14">
    <location>
        <begin position="254"/>
        <end position="662"/>
    </location>
</feature>
<keyword evidence="6" id="KW-0408">Iron</keyword>
<evidence type="ECO:0000256" key="4">
    <source>
        <dbReference type="ARBA" id="ARBA00022496"/>
    </source>
</evidence>
<feature type="chain" id="PRO_5028275402" evidence="13">
    <location>
        <begin position="24"/>
        <end position="705"/>
    </location>
</feature>
<evidence type="ECO:0000259" key="14">
    <source>
        <dbReference type="Pfam" id="PF00593"/>
    </source>
</evidence>
<comment type="similarity">
    <text evidence="11 12">Belongs to the TonB-dependent receptor family.</text>
</comment>
<organism evidence="16">
    <name type="scientific">uncultured Sulfurovum sp</name>
    <dbReference type="NCBI Taxonomy" id="269237"/>
    <lineage>
        <taxon>Bacteria</taxon>
        <taxon>Pseudomonadati</taxon>
        <taxon>Campylobacterota</taxon>
        <taxon>Epsilonproteobacteria</taxon>
        <taxon>Campylobacterales</taxon>
        <taxon>Sulfurovaceae</taxon>
        <taxon>Sulfurovum</taxon>
        <taxon>environmental samples</taxon>
    </lineage>
</organism>
<evidence type="ECO:0000256" key="6">
    <source>
        <dbReference type="ARBA" id="ARBA00023004"/>
    </source>
</evidence>
<dbReference type="GO" id="GO:0006826">
    <property type="term" value="P:iron ion transport"/>
    <property type="evidence" value="ECO:0007669"/>
    <property type="project" value="UniProtKB-KW"/>
</dbReference>
<dbReference type="Gene3D" id="2.40.170.20">
    <property type="entry name" value="TonB-dependent receptor, beta-barrel domain"/>
    <property type="match status" value="1"/>
</dbReference>
<evidence type="ECO:0000256" key="10">
    <source>
        <dbReference type="ARBA" id="ARBA00023237"/>
    </source>
</evidence>
<dbReference type="Pfam" id="PF07715">
    <property type="entry name" value="Plug"/>
    <property type="match status" value="1"/>
</dbReference>
<evidence type="ECO:0000256" key="9">
    <source>
        <dbReference type="ARBA" id="ARBA00023136"/>
    </source>
</evidence>
<dbReference type="InterPro" id="IPR012910">
    <property type="entry name" value="Plug_dom"/>
</dbReference>
<dbReference type="SUPFAM" id="SSF56935">
    <property type="entry name" value="Porins"/>
    <property type="match status" value="1"/>
</dbReference>
<feature type="domain" description="TonB-dependent receptor plug" evidence="15">
    <location>
        <begin position="46"/>
        <end position="153"/>
    </location>
</feature>
<evidence type="ECO:0000256" key="2">
    <source>
        <dbReference type="ARBA" id="ARBA00022448"/>
    </source>
</evidence>